<dbReference type="InterPro" id="IPR001138">
    <property type="entry name" value="Zn2Cys6_DnaBD"/>
</dbReference>
<keyword evidence="6" id="KW-0539">Nucleus</keyword>
<organism evidence="9 10">
    <name type="scientific">Aspergillus clavatus (strain ATCC 1007 / CBS 513.65 / DSM 816 / NCTC 3887 / NRRL 1 / QM 1276 / 107)</name>
    <dbReference type="NCBI Taxonomy" id="344612"/>
    <lineage>
        <taxon>Eukaryota</taxon>
        <taxon>Fungi</taxon>
        <taxon>Dikarya</taxon>
        <taxon>Ascomycota</taxon>
        <taxon>Pezizomycotina</taxon>
        <taxon>Eurotiomycetes</taxon>
        <taxon>Eurotiomycetidae</taxon>
        <taxon>Eurotiales</taxon>
        <taxon>Aspergillaceae</taxon>
        <taxon>Aspergillus</taxon>
        <taxon>Aspergillus subgen. Fumigati</taxon>
    </lineage>
</organism>
<feature type="region of interest" description="Disordered" evidence="7">
    <location>
        <begin position="1"/>
        <end position="38"/>
    </location>
</feature>
<dbReference type="Pfam" id="PF00172">
    <property type="entry name" value="Zn_clus"/>
    <property type="match status" value="1"/>
</dbReference>
<dbReference type="FunFam" id="4.10.240.10:FF:000016">
    <property type="entry name" value="C6 transcription factor, putative"/>
    <property type="match status" value="1"/>
</dbReference>
<dbReference type="KEGG" id="act:ACLA_060180"/>
<reference evidence="9 10" key="1">
    <citation type="journal article" date="2008" name="PLoS Genet.">
        <title>Genomic islands in the pathogenic filamentous fungus Aspergillus fumigatus.</title>
        <authorList>
            <person name="Fedorova N.D."/>
            <person name="Khaldi N."/>
            <person name="Joardar V.S."/>
            <person name="Maiti R."/>
            <person name="Amedeo P."/>
            <person name="Anderson M.J."/>
            <person name="Crabtree J."/>
            <person name="Silva J.C."/>
            <person name="Badger J.H."/>
            <person name="Albarraq A."/>
            <person name="Angiuoli S."/>
            <person name="Bussey H."/>
            <person name="Bowyer P."/>
            <person name="Cotty P.J."/>
            <person name="Dyer P.S."/>
            <person name="Egan A."/>
            <person name="Galens K."/>
            <person name="Fraser-Liggett C.M."/>
            <person name="Haas B.J."/>
            <person name="Inman J.M."/>
            <person name="Kent R."/>
            <person name="Lemieux S."/>
            <person name="Malavazi I."/>
            <person name="Orvis J."/>
            <person name="Roemer T."/>
            <person name="Ronning C.M."/>
            <person name="Sundaram J.P."/>
            <person name="Sutton G."/>
            <person name="Turner G."/>
            <person name="Venter J.C."/>
            <person name="White O.R."/>
            <person name="Whitty B.R."/>
            <person name="Youngman P."/>
            <person name="Wolfe K.H."/>
            <person name="Goldman G.H."/>
            <person name="Wortman J.R."/>
            <person name="Jiang B."/>
            <person name="Denning D.W."/>
            <person name="Nierman W.C."/>
        </authorList>
    </citation>
    <scope>NUCLEOTIDE SEQUENCE [LARGE SCALE GENOMIC DNA]</scope>
    <source>
        <strain evidence="10">ATCC 1007 / CBS 513.65 / DSM 816 / NCTC 3887 / NRRL 1</strain>
    </source>
</reference>
<dbReference type="HOGENOM" id="CLU_019691_0_0_1"/>
<evidence type="ECO:0000256" key="5">
    <source>
        <dbReference type="ARBA" id="ARBA00023163"/>
    </source>
</evidence>
<dbReference type="RefSeq" id="XP_001276777.1">
    <property type="nucleotide sequence ID" value="XM_001276776.1"/>
</dbReference>
<keyword evidence="3" id="KW-0805">Transcription regulation</keyword>
<keyword evidence="5" id="KW-0804">Transcription</keyword>
<evidence type="ECO:0000313" key="10">
    <source>
        <dbReference type="Proteomes" id="UP000006701"/>
    </source>
</evidence>
<dbReference type="OMA" id="CSCTMMH"/>
<dbReference type="PANTHER" id="PTHR31779:SF3">
    <property type="entry name" value="PROTEIN RDR1"/>
    <property type="match status" value="1"/>
</dbReference>
<keyword evidence="2" id="KW-0862">Zinc</keyword>
<evidence type="ECO:0000256" key="7">
    <source>
        <dbReference type="SAM" id="MobiDB-lite"/>
    </source>
</evidence>
<feature type="domain" description="Zn(2)-C6 fungal-type" evidence="8">
    <location>
        <begin position="28"/>
        <end position="57"/>
    </location>
</feature>
<evidence type="ECO:0000256" key="4">
    <source>
        <dbReference type="ARBA" id="ARBA00023125"/>
    </source>
</evidence>
<dbReference type="PANTHER" id="PTHR31779">
    <property type="entry name" value="2-NITROPROPANE DIOXYGENASE FAMILY, PUTATIVE (AFU_ORTHOLOGUE AFUA_2G17430)-RELATED"/>
    <property type="match status" value="1"/>
</dbReference>
<protein>
    <submittedName>
        <fullName evidence="9">C6 zinc finger domain protein</fullName>
    </submittedName>
</protein>
<name>A1C4L1_ASPCL</name>
<dbReference type="SMART" id="SM00066">
    <property type="entry name" value="GAL4"/>
    <property type="match status" value="1"/>
</dbReference>
<dbReference type="InterPro" id="IPR036864">
    <property type="entry name" value="Zn2-C6_fun-type_DNA-bd_sf"/>
</dbReference>
<dbReference type="VEuPathDB" id="FungiDB:ACLA_060180"/>
<dbReference type="GO" id="GO:0000981">
    <property type="term" value="F:DNA-binding transcription factor activity, RNA polymerase II-specific"/>
    <property type="evidence" value="ECO:0007669"/>
    <property type="project" value="InterPro"/>
</dbReference>
<sequence length="566" mass="62626">MSDRPPHGNATVSNASVSGKMRQRSRQACGPCRQRKRKCDGQFPCSTCTGYGYDCQYMDEPSKAAKRSADDAGLLPLPPAKEARVLEWQDTHANRAPAISTPSSGILEPLKLRYMGRHSSVAFPMTVGLEMQAANPPRLHSFAYNPGVRAEPGCGVNFDLATYISWDKVKNLMDVYSLTVHPVFGILDLERLSQRGEEHWHGRDQGLGFEALISGVIGLGSLFSGFLGEDQEMRIVRHAKEILEDASIGRVPSIDKIAGWILRTVYVRTTSRPHSAWMCSCTTMHLVEAAGLHQPLDAVVLTTGDSGKKALEDIAETRERIAQIAQCLNIIIAYDYGRSVVNLGLTWKSGLRDGVRQGDWTPQLFDLVGAVPLDRHADDAARRNELMAGLDKVAQTVVEHDFLVLIKADLAFCLFRRLRVLEWTWPPGSLHTIVSVGLLALPAARRLMVQNHPWWNVVGTVFQFICVLIAIDTTESLETISEAMETLEMITERLSTHLAIEALHTARHLVRASLEKKHKGISILERVSGISDGAEGQWPSLGSFLESFQQTPSMDMDFLLGMDLLL</sequence>
<evidence type="ECO:0000256" key="3">
    <source>
        <dbReference type="ARBA" id="ARBA00023015"/>
    </source>
</evidence>
<dbReference type="CDD" id="cd12148">
    <property type="entry name" value="fungal_TF_MHR"/>
    <property type="match status" value="1"/>
</dbReference>
<dbReference type="CDD" id="cd00067">
    <property type="entry name" value="GAL4"/>
    <property type="match status" value="1"/>
</dbReference>
<dbReference type="AlphaFoldDB" id="A1C4L1"/>
<dbReference type="GO" id="GO:0006351">
    <property type="term" value="P:DNA-templated transcription"/>
    <property type="evidence" value="ECO:0007669"/>
    <property type="project" value="InterPro"/>
</dbReference>
<dbReference type="Pfam" id="PF04082">
    <property type="entry name" value="Fungal_trans"/>
    <property type="match status" value="1"/>
</dbReference>
<dbReference type="OrthoDB" id="4064873at2759"/>
<gene>
    <name evidence="9" type="ORF">ACLA_060180</name>
</gene>
<dbReference type="PROSITE" id="PS00463">
    <property type="entry name" value="ZN2_CY6_FUNGAL_1"/>
    <property type="match status" value="1"/>
</dbReference>
<dbReference type="EMBL" id="DS026990">
    <property type="protein sequence ID" value="EAW15351.1"/>
    <property type="molecule type" value="Genomic_DNA"/>
</dbReference>
<dbReference type="SUPFAM" id="SSF57701">
    <property type="entry name" value="Zn2/Cys6 DNA-binding domain"/>
    <property type="match status" value="1"/>
</dbReference>
<dbReference type="InterPro" id="IPR007219">
    <property type="entry name" value="XnlR_reg_dom"/>
</dbReference>
<dbReference type="PROSITE" id="PS50048">
    <property type="entry name" value="ZN2_CY6_FUNGAL_2"/>
    <property type="match status" value="1"/>
</dbReference>
<keyword evidence="4" id="KW-0238">DNA-binding</keyword>
<keyword evidence="1" id="KW-0479">Metal-binding</keyword>
<dbReference type="GO" id="GO:0009410">
    <property type="term" value="P:response to xenobiotic stimulus"/>
    <property type="evidence" value="ECO:0007669"/>
    <property type="project" value="TreeGrafter"/>
</dbReference>
<dbReference type="eggNOG" id="ENOG502QWPB">
    <property type="taxonomic scope" value="Eukaryota"/>
</dbReference>
<dbReference type="GO" id="GO:0008270">
    <property type="term" value="F:zinc ion binding"/>
    <property type="evidence" value="ECO:0007669"/>
    <property type="project" value="InterPro"/>
</dbReference>
<evidence type="ECO:0000256" key="1">
    <source>
        <dbReference type="ARBA" id="ARBA00022723"/>
    </source>
</evidence>
<dbReference type="Proteomes" id="UP000006701">
    <property type="component" value="Unassembled WGS sequence"/>
</dbReference>
<dbReference type="InterPro" id="IPR052478">
    <property type="entry name" value="Metabolite_Synth_Reg"/>
</dbReference>
<proteinExistence type="predicted"/>
<evidence type="ECO:0000256" key="2">
    <source>
        <dbReference type="ARBA" id="ARBA00022833"/>
    </source>
</evidence>
<dbReference type="GeneID" id="4708779"/>
<evidence type="ECO:0000259" key="8">
    <source>
        <dbReference type="PROSITE" id="PS50048"/>
    </source>
</evidence>
<dbReference type="GO" id="GO:0003677">
    <property type="term" value="F:DNA binding"/>
    <property type="evidence" value="ECO:0007669"/>
    <property type="project" value="UniProtKB-KW"/>
</dbReference>
<evidence type="ECO:0000256" key="6">
    <source>
        <dbReference type="ARBA" id="ARBA00023242"/>
    </source>
</evidence>
<keyword evidence="10" id="KW-1185">Reference proteome</keyword>
<evidence type="ECO:0000313" key="9">
    <source>
        <dbReference type="EMBL" id="EAW15351.1"/>
    </source>
</evidence>
<dbReference type="Gene3D" id="4.10.240.10">
    <property type="entry name" value="Zn(2)-C6 fungal-type DNA-binding domain"/>
    <property type="match status" value="1"/>
</dbReference>
<accession>A1C4L1</accession>